<name>A0A1H2V5R3_9RHOB</name>
<dbReference type="EMBL" id="FNOB01000005">
    <property type="protein sequence ID" value="SDW63657.1"/>
    <property type="molecule type" value="Genomic_DNA"/>
</dbReference>
<proteinExistence type="predicted"/>
<evidence type="ECO:0000313" key="3">
    <source>
        <dbReference type="Proteomes" id="UP000199541"/>
    </source>
</evidence>
<protein>
    <recommendedName>
        <fullName evidence="1">DUF7742 domain-containing protein</fullName>
    </recommendedName>
</protein>
<reference evidence="2 3" key="1">
    <citation type="submission" date="2016-10" db="EMBL/GenBank/DDBJ databases">
        <authorList>
            <person name="Varghese N."/>
            <person name="Submissions S."/>
        </authorList>
    </citation>
    <scope>NUCLEOTIDE SEQUENCE [LARGE SCALE GENOMIC DNA]</scope>
    <source>
        <strain evidence="2 3">DSM 24802</strain>
    </source>
</reference>
<organism evidence="2 3">
    <name type="scientific">Allgaiera indica</name>
    <dbReference type="NCBI Taxonomy" id="765699"/>
    <lineage>
        <taxon>Bacteria</taxon>
        <taxon>Pseudomonadati</taxon>
        <taxon>Pseudomonadota</taxon>
        <taxon>Alphaproteobacteria</taxon>
        <taxon>Rhodobacterales</taxon>
        <taxon>Paracoccaceae</taxon>
        <taxon>Allgaiera</taxon>
    </lineage>
</organism>
<dbReference type="Proteomes" id="UP000199541">
    <property type="component" value="Unassembled WGS sequence"/>
</dbReference>
<feature type="domain" description="DUF7742" evidence="1">
    <location>
        <begin position="2"/>
        <end position="88"/>
    </location>
</feature>
<comment type="caution">
    <text evidence="2">The sequence shown here is derived from an EMBL/GenBank/DDBJ whole genome shotgun (WGS) entry which is preliminary data.</text>
</comment>
<dbReference type="InterPro" id="IPR056644">
    <property type="entry name" value="DUF7742"/>
</dbReference>
<evidence type="ECO:0000259" key="1">
    <source>
        <dbReference type="Pfam" id="PF24891"/>
    </source>
</evidence>
<accession>A0A1H2V5R3</accession>
<evidence type="ECO:0000313" key="2">
    <source>
        <dbReference type="EMBL" id="SDW63657.1"/>
    </source>
</evidence>
<gene>
    <name evidence="2" type="ORF">SAMN05444006_105175</name>
</gene>
<dbReference type="Pfam" id="PF24891">
    <property type="entry name" value="DUF7742"/>
    <property type="match status" value="1"/>
</dbReference>
<keyword evidence="3" id="KW-1185">Reference proteome</keyword>
<sequence>MRPVMIGDVLAAARVLRAQPPAARDAAIATLIAEADLADRWRGHTGRAHPRFGNGSLMAAALARGPGAEPFLSDPEWLDALGRVIVALRTRAEAAGVFGEQ</sequence>